<dbReference type="PANTHER" id="PTHR33395:SF22">
    <property type="entry name" value="REVERSE TRANSCRIPTASE DOMAIN-CONTAINING PROTEIN"/>
    <property type="match status" value="1"/>
</dbReference>
<name>A0ABQ9D2P7_9PASS</name>
<dbReference type="EMBL" id="WHWB01034091">
    <property type="protein sequence ID" value="KAJ7413995.1"/>
    <property type="molecule type" value="Genomic_DNA"/>
</dbReference>
<organism evidence="1 2">
    <name type="scientific">Willisornis vidua</name>
    <name type="common">Xingu scale-backed antbird</name>
    <dbReference type="NCBI Taxonomy" id="1566151"/>
    <lineage>
        <taxon>Eukaryota</taxon>
        <taxon>Metazoa</taxon>
        <taxon>Chordata</taxon>
        <taxon>Craniata</taxon>
        <taxon>Vertebrata</taxon>
        <taxon>Euteleostomi</taxon>
        <taxon>Archelosauria</taxon>
        <taxon>Archosauria</taxon>
        <taxon>Dinosauria</taxon>
        <taxon>Saurischia</taxon>
        <taxon>Theropoda</taxon>
        <taxon>Coelurosauria</taxon>
        <taxon>Aves</taxon>
        <taxon>Neognathae</taxon>
        <taxon>Neoaves</taxon>
        <taxon>Telluraves</taxon>
        <taxon>Australaves</taxon>
        <taxon>Passeriformes</taxon>
        <taxon>Thamnophilidae</taxon>
        <taxon>Willisornis</taxon>
    </lineage>
</organism>
<dbReference type="PANTHER" id="PTHR33395">
    <property type="entry name" value="TRANSCRIPTASE, PUTATIVE-RELATED-RELATED"/>
    <property type="match status" value="1"/>
</dbReference>
<gene>
    <name evidence="1" type="ORF">WISP_87188</name>
</gene>
<evidence type="ECO:0000313" key="1">
    <source>
        <dbReference type="EMBL" id="KAJ7413995.1"/>
    </source>
</evidence>
<dbReference type="Proteomes" id="UP001145742">
    <property type="component" value="Unassembled WGS sequence"/>
</dbReference>
<accession>A0ABQ9D2P7</accession>
<dbReference type="Gene3D" id="3.60.10.10">
    <property type="entry name" value="Endonuclease/exonuclease/phosphatase"/>
    <property type="match status" value="1"/>
</dbReference>
<evidence type="ECO:0000313" key="2">
    <source>
        <dbReference type="Proteomes" id="UP001145742"/>
    </source>
</evidence>
<protein>
    <submittedName>
        <fullName evidence="1">Uncharacterized protein</fullName>
    </submittedName>
</protein>
<proteinExistence type="predicted"/>
<dbReference type="SUPFAM" id="SSF56219">
    <property type="entry name" value="DNase I-like"/>
    <property type="match status" value="1"/>
</dbReference>
<reference evidence="1" key="1">
    <citation type="submission" date="2019-10" db="EMBL/GenBank/DDBJ databases">
        <authorList>
            <person name="Soares A.E.R."/>
            <person name="Aleixo A."/>
            <person name="Schneider P."/>
            <person name="Miyaki C.Y."/>
            <person name="Schneider M.P."/>
            <person name="Mello C."/>
            <person name="Vasconcelos A.T.R."/>
        </authorList>
    </citation>
    <scope>NUCLEOTIDE SEQUENCE</scope>
    <source>
        <tissue evidence="1">Muscle</tissue>
    </source>
</reference>
<keyword evidence="2" id="KW-1185">Reference proteome</keyword>
<sequence>MGTNEILQSASPDVGYNVPHLKCSYTTDSSMRNRQEELEALAQSQGFDITGISETWWDETCDWSALLDGYWLFKRDRQGRRAGRVALYVRECMELTLGKSTVESLWDEDGHLTNRDRDKAEVFNTFFASVFNMDDGPRGSQCSELEDHDCECDQLPVNPETVQDLLLLLDPYKSMGPDGIHP</sequence>
<dbReference type="InterPro" id="IPR036691">
    <property type="entry name" value="Endo/exonu/phosph_ase_sf"/>
</dbReference>
<comment type="caution">
    <text evidence="1">The sequence shown here is derived from an EMBL/GenBank/DDBJ whole genome shotgun (WGS) entry which is preliminary data.</text>
</comment>